<feature type="transmembrane region" description="Helical" evidence="17">
    <location>
        <begin position="555"/>
        <end position="574"/>
    </location>
</feature>
<evidence type="ECO:0000256" key="15">
    <source>
        <dbReference type="ARBA" id="ARBA00023136"/>
    </source>
</evidence>
<keyword evidence="5 17" id="KW-0813">Transport</keyword>
<feature type="transmembrane region" description="Helical" evidence="17">
    <location>
        <begin position="303"/>
        <end position="320"/>
    </location>
</feature>
<dbReference type="AlphaFoldDB" id="A0A411AT50"/>
<feature type="transmembrane region" description="Helical" evidence="17">
    <location>
        <begin position="454"/>
        <end position="476"/>
    </location>
</feature>
<feature type="transmembrane region" description="Helical" evidence="17">
    <location>
        <begin position="151"/>
        <end position="171"/>
    </location>
</feature>
<dbReference type="GO" id="GO:0015990">
    <property type="term" value="P:electron transport coupled proton transport"/>
    <property type="evidence" value="ECO:0007669"/>
    <property type="project" value="TreeGrafter"/>
</dbReference>
<comment type="subcellular location">
    <subcellularLocation>
        <location evidence="2">Mitochondrion inner membrane</location>
        <topology evidence="2">Multi-pass membrane protein</topology>
    </subcellularLocation>
</comment>
<feature type="domain" description="NADH dehydrogenase subunit 5 C-terminal" evidence="20">
    <location>
        <begin position="392"/>
        <end position="572"/>
    </location>
</feature>
<evidence type="ECO:0000256" key="6">
    <source>
        <dbReference type="ARBA" id="ARBA00022660"/>
    </source>
</evidence>
<comment type="function">
    <text evidence="17">Core subunit of the mitochondrial membrane respiratory chain NADH dehydrogenase (Complex I) which catalyzes electron transfer from NADH through the respiratory chain, using ubiquinone as an electron acceptor. Essential for the catalytic activity and assembly of complex I.</text>
</comment>
<evidence type="ECO:0000256" key="5">
    <source>
        <dbReference type="ARBA" id="ARBA00022448"/>
    </source>
</evidence>
<protein>
    <recommendedName>
        <fullName evidence="4 17">NADH-ubiquinone oxidoreductase chain 5</fullName>
        <ecNumber evidence="3 17">7.1.1.2</ecNumber>
    </recommendedName>
</protein>
<evidence type="ECO:0000256" key="4">
    <source>
        <dbReference type="ARBA" id="ARBA00021096"/>
    </source>
</evidence>
<keyword evidence="8" id="KW-0999">Mitochondrion inner membrane</keyword>
<feature type="transmembrane region" description="Helical" evidence="17">
    <location>
        <begin position="525"/>
        <end position="543"/>
    </location>
</feature>
<dbReference type="EC" id="7.1.1.2" evidence="3 17"/>
<feature type="transmembrane region" description="Helical" evidence="17">
    <location>
        <begin position="56"/>
        <end position="74"/>
    </location>
</feature>
<proteinExistence type="inferred from homology"/>
<feature type="transmembrane region" description="Helical" evidence="17">
    <location>
        <begin position="111"/>
        <end position="130"/>
    </location>
</feature>
<evidence type="ECO:0000256" key="2">
    <source>
        <dbReference type="ARBA" id="ARBA00004448"/>
    </source>
</evidence>
<dbReference type="GO" id="GO:0005743">
    <property type="term" value="C:mitochondrial inner membrane"/>
    <property type="evidence" value="ECO:0007669"/>
    <property type="project" value="UniProtKB-SubCell"/>
</dbReference>
<keyword evidence="12 17" id="KW-0520">NAD</keyword>
<evidence type="ECO:0000256" key="13">
    <source>
        <dbReference type="ARBA" id="ARBA00023075"/>
    </source>
</evidence>
<keyword evidence="13 17" id="KW-0830">Ubiquinone</keyword>
<evidence type="ECO:0000256" key="12">
    <source>
        <dbReference type="ARBA" id="ARBA00023027"/>
    </source>
</evidence>
<evidence type="ECO:0000256" key="11">
    <source>
        <dbReference type="ARBA" id="ARBA00022989"/>
    </source>
</evidence>
<keyword evidence="10" id="KW-0249">Electron transport</keyword>
<dbReference type="InterPro" id="IPR001516">
    <property type="entry name" value="Proton_antipo_N"/>
</dbReference>
<feature type="transmembrane region" description="Helical" evidence="17">
    <location>
        <begin position="488"/>
        <end position="513"/>
    </location>
</feature>
<evidence type="ECO:0000256" key="3">
    <source>
        <dbReference type="ARBA" id="ARBA00012944"/>
    </source>
</evidence>
<geneLocation type="mitochondrion" evidence="21"/>
<dbReference type="EMBL" id="MK246848">
    <property type="protein sequence ID" value="QAX91188.1"/>
    <property type="molecule type" value="Genomic_DNA"/>
</dbReference>
<evidence type="ECO:0000256" key="16">
    <source>
        <dbReference type="ARBA" id="ARBA00049551"/>
    </source>
</evidence>
<feature type="transmembrane region" description="Helical" evidence="17">
    <location>
        <begin position="7"/>
        <end position="36"/>
    </location>
</feature>
<keyword evidence="6" id="KW-0679">Respiratory chain</keyword>
<evidence type="ECO:0000259" key="19">
    <source>
        <dbReference type="Pfam" id="PF00662"/>
    </source>
</evidence>
<dbReference type="Pfam" id="PF00361">
    <property type="entry name" value="Proton_antipo_M"/>
    <property type="match status" value="1"/>
</dbReference>
<dbReference type="GO" id="GO:0003954">
    <property type="term" value="F:NADH dehydrogenase activity"/>
    <property type="evidence" value="ECO:0007669"/>
    <property type="project" value="TreeGrafter"/>
</dbReference>
<dbReference type="PANTHER" id="PTHR42829">
    <property type="entry name" value="NADH-UBIQUINONE OXIDOREDUCTASE CHAIN 5"/>
    <property type="match status" value="1"/>
</dbReference>
<gene>
    <name evidence="21" type="primary">nad5</name>
</gene>
<comment type="catalytic activity">
    <reaction evidence="16 17">
        <text>a ubiquinone + NADH + 5 H(+)(in) = a ubiquinol + NAD(+) + 4 H(+)(out)</text>
        <dbReference type="Rhea" id="RHEA:29091"/>
        <dbReference type="Rhea" id="RHEA-COMP:9565"/>
        <dbReference type="Rhea" id="RHEA-COMP:9566"/>
        <dbReference type="ChEBI" id="CHEBI:15378"/>
        <dbReference type="ChEBI" id="CHEBI:16389"/>
        <dbReference type="ChEBI" id="CHEBI:17976"/>
        <dbReference type="ChEBI" id="CHEBI:57540"/>
        <dbReference type="ChEBI" id="CHEBI:57945"/>
        <dbReference type="EC" id="7.1.1.2"/>
    </reaction>
</comment>
<dbReference type="InterPro" id="IPR003945">
    <property type="entry name" value="NU5C-like"/>
</dbReference>
<dbReference type="GO" id="GO:0042773">
    <property type="term" value="P:ATP synthesis coupled electron transport"/>
    <property type="evidence" value="ECO:0007669"/>
    <property type="project" value="InterPro"/>
</dbReference>
<keyword evidence="7 17" id="KW-0812">Transmembrane</keyword>
<evidence type="ECO:0000256" key="14">
    <source>
        <dbReference type="ARBA" id="ARBA00023128"/>
    </source>
</evidence>
<feature type="transmembrane region" description="Helical" evidence="17">
    <location>
        <begin position="271"/>
        <end position="297"/>
    </location>
</feature>
<feature type="transmembrane region" description="Helical" evidence="17">
    <location>
        <begin position="217"/>
        <end position="236"/>
    </location>
</feature>
<organism evidence="21">
    <name type="scientific">Parrhinotermes sp. B MW-2019</name>
    <dbReference type="NCBI Taxonomy" id="2510819"/>
    <lineage>
        <taxon>Eukaryota</taxon>
        <taxon>Metazoa</taxon>
        <taxon>Ecdysozoa</taxon>
        <taxon>Arthropoda</taxon>
        <taxon>Hexapoda</taxon>
        <taxon>Insecta</taxon>
        <taxon>Pterygota</taxon>
        <taxon>Neoptera</taxon>
        <taxon>Polyneoptera</taxon>
        <taxon>Dictyoptera</taxon>
        <taxon>Blattodea</taxon>
        <taxon>Blattoidea</taxon>
        <taxon>Termitoidae</taxon>
        <taxon>Rhinotermitidae</taxon>
        <taxon>Parrhinotermes</taxon>
    </lineage>
</organism>
<reference evidence="21" key="1">
    <citation type="journal article" date="2019" name="Mol. Phylogenet. Evol.">
        <title>Historical biogeography of the termite clade Rhinotermitinae (Blattodea: Isoptera).</title>
        <authorList>
            <person name="Wang M."/>
            <person name="Bucek A."/>
            <person name="Sobotnik J."/>
            <person name="Sillam-Dusses D."/>
            <person name="Evans T.A."/>
            <person name="Roisin Y."/>
            <person name="Lo N."/>
            <person name="Bourguignon T."/>
        </authorList>
    </citation>
    <scope>NUCLEOTIDE SEQUENCE</scope>
    <source>
        <strain evidence="21">Mitochondrion</strain>
    </source>
</reference>
<feature type="domain" description="NADH:quinone oxidoreductase/Mrp antiporter transmembrane" evidence="18">
    <location>
        <begin position="106"/>
        <end position="383"/>
    </location>
</feature>
<evidence type="ECO:0000256" key="10">
    <source>
        <dbReference type="ARBA" id="ARBA00022982"/>
    </source>
</evidence>
<dbReference type="PANTHER" id="PTHR42829:SF2">
    <property type="entry name" value="NADH-UBIQUINONE OXIDOREDUCTASE CHAIN 5"/>
    <property type="match status" value="1"/>
</dbReference>
<keyword evidence="14 17" id="KW-0496">Mitochondrion</keyword>
<dbReference type="PRINTS" id="PR01434">
    <property type="entry name" value="NADHDHGNASE5"/>
</dbReference>
<dbReference type="PRINTS" id="PR01435">
    <property type="entry name" value="NPOXDRDTASE5"/>
</dbReference>
<evidence type="ECO:0000256" key="7">
    <source>
        <dbReference type="ARBA" id="ARBA00022692"/>
    </source>
</evidence>
<evidence type="ECO:0000259" key="20">
    <source>
        <dbReference type="Pfam" id="PF06455"/>
    </source>
</evidence>
<evidence type="ECO:0000256" key="9">
    <source>
        <dbReference type="ARBA" id="ARBA00022967"/>
    </source>
</evidence>
<name>A0A411AT50_9NEOP</name>
<keyword evidence="9" id="KW-1278">Translocase</keyword>
<dbReference type="Pfam" id="PF06455">
    <property type="entry name" value="NADH5_C"/>
    <property type="match status" value="1"/>
</dbReference>
<evidence type="ECO:0000256" key="17">
    <source>
        <dbReference type="RuleBase" id="RU003404"/>
    </source>
</evidence>
<dbReference type="InterPro" id="IPR001750">
    <property type="entry name" value="ND/Mrp_TM"/>
</dbReference>
<comment type="similarity">
    <text evidence="17">Belongs to the complex I subunit 5 family.</text>
</comment>
<feature type="domain" description="NADH-Ubiquinone oxidoreductase (complex I) chain 5 N-terminal" evidence="19">
    <location>
        <begin position="43"/>
        <end position="89"/>
    </location>
</feature>
<dbReference type="InterPro" id="IPR010934">
    <property type="entry name" value="NADH_DH_su5_C"/>
</dbReference>
<feature type="transmembrane region" description="Helical" evidence="17">
    <location>
        <begin position="242"/>
        <end position="264"/>
    </location>
</feature>
<feature type="transmembrane region" description="Helical" evidence="17">
    <location>
        <begin position="332"/>
        <end position="357"/>
    </location>
</feature>
<evidence type="ECO:0000259" key="18">
    <source>
        <dbReference type="Pfam" id="PF00361"/>
    </source>
</evidence>
<dbReference type="Pfam" id="PF00662">
    <property type="entry name" value="Proton_antipo_N"/>
    <property type="match status" value="1"/>
</dbReference>
<evidence type="ECO:0000256" key="8">
    <source>
        <dbReference type="ARBA" id="ARBA00022792"/>
    </source>
</evidence>
<evidence type="ECO:0000313" key="21">
    <source>
        <dbReference type="EMBL" id="QAX91188.1"/>
    </source>
</evidence>
<feature type="transmembrane region" description="Helical" evidence="17">
    <location>
        <begin position="422"/>
        <end position="442"/>
    </location>
</feature>
<dbReference type="GO" id="GO:0008137">
    <property type="term" value="F:NADH dehydrogenase (ubiquinone) activity"/>
    <property type="evidence" value="ECO:0007669"/>
    <property type="project" value="UniProtKB-EC"/>
</dbReference>
<keyword evidence="15 17" id="KW-0472">Membrane</keyword>
<keyword evidence="11 17" id="KW-1133">Transmembrane helix</keyword>
<feature type="transmembrane region" description="Helical" evidence="17">
    <location>
        <begin position="377"/>
        <end position="401"/>
    </location>
</feature>
<comment type="function">
    <text evidence="1">Core subunit of the mitochondrial membrane respiratory chain NADH dehydrogenase (Complex I) that is believed to belong to the minimal assembly required for catalysis. Complex I functions in the transfer of electrons from NADH to the respiratory chain. The immediate electron acceptor for the enzyme is believed to be ubiquinone.</text>
</comment>
<evidence type="ECO:0000256" key="1">
    <source>
        <dbReference type="ARBA" id="ARBA00003257"/>
    </source>
</evidence>
<accession>A0A411AT50</accession>
<sequence>MNLSICFISFLFLFLLGLCFSFFGVYFVLCDLVYFVDWIVVMLNGSSIVMTFLFDWMSLLFVGFVFIISSLVILYSDDYMFGDVNIVRFIALVLLFVISMFFLIISPNMISILLGWDGLGLVSYCLVIYYQNISSYNAGMLTILSNRVGDVALLMVIAWMINFGGWNFVYYLDFLSGSFEMNLISLLVILAAMTSSAQIPFSSWLPAAMAAPTPVSALVHSSTLVTAGVYLLIRFSPAFSSWLSSFLLLVSGLTMFMAGLGANFEYDLKSIIALSTLSQLGLMIMTVSVGLSGLAFFHLLTHALFKALLFMCAGGVIHFMGDSQDIRFMGGLVSCIPFTSSCLMVSNFALCGMPFLAGFYSKDYILDMVSMGYLNMFSFFLLFLSTGLTVCYSFRLFYYVFCGDFGFISSFSIEEVNYNMSYGMVGLLIMSVFGGSSLMWLICPSPSVICLPYYLSLLTLFVLLLGGWLGYSLASFSFGDVLFSIRSYGFTSFFGSMWFMPFFSTYGVSLAPLGFGYSSMKGFDFGWLEAFGGQGFYWLLMKLGGYNQWFQYNSLKIFLGFFMMWFMIIIFVFLF</sequence>
<feature type="transmembrane region" description="Helical" evidence="17">
    <location>
        <begin position="183"/>
        <end position="205"/>
    </location>
</feature>
<feature type="transmembrane region" description="Helical" evidence="17">
    <location>
        <begin position="86"/>
        <end position="105"/>
    </location>
</feature>